<keyword evidence="2 10" id="KW-0963">Cytoplasm</keyword>
<reference evidence="14 15" key="1">
    <citation type="submission" date="2017-11" db="EMBL/GenBank/DDBJ databases">
        <title>Infants hospitalized years apart are colonized by the same room-sourced microbial strains.</title>
        <authorList>
            <person name="Brooks B."/>
            <person name="Olm M.R."/>
            <person name="Firek B.A."/>
            <person name="Baker R."/>
            <person name="Thomas B.C."/>
            <person name="Morowitz M.J."/>
            <person name="Banfield J.F."/>
        </authorList>
    </citation>
    <scope>NUCLEOTIDE SEQUENCE [LARGE SCALE GENOMIC DNA]</scope>
    <source>
        <strain evidence="14">S2_003_000_R3_20</strain>
    </source>
</reference>
<dbReference type="FunFam" id="3.40.50.300:FF:001376">
    <property type="entry name" value="tRNA modification GTPase MnmE"/>
    <property type="match status" value="1"/>
</dbReference>
<dbReference type="PANTHER" id="PTHR42714">
    <property type="entry name" value="TRNA MODIFICATION GTPASE GTPBP3"/>
    <property type="match status" value="1"/>
</dbReference>
<evidence type="ECO:0000256" key="10">
    <source>
        <dbReference type="HAMAP-Rule" id="MF_00379"/>
    </source>
</evidence>
<feature type="binding site" evidence="10">
    <location>
        <begin position="226"/>
        <end position="231"/>
    </location>
    <ligand>
        <name>GTP</name>
        <dbReference type="ChEBI" id="CHEBI:37565"/>
    </ligand>
</feature>
<sequence length="451" mass="48882">MYNRTTIAAIATPPGRGGVGVIRLSGPKSYEITQALIQKDLPKARFAGFRQFYDASGEVMDEGLAICFPNPNSFTGEDVVELQGHGGPVIQNALLGRLLELGAIAAKAGEFSMRAFENGKLDLVQAEAIADLIDATSQAAARSAVRSLQGAFSTKVNRVLEQLIHLRLHVEAAIDFPEEEIDFLADGKILNLLDGVTSAVNQVQQSARQGQLLREGLQVVIAGKPNAGKSSLLNALAGIERAIVTDIAGTTRDVLHEKITLNGLPITLTDTAGLRETGDIVEKEGIRRAIKEIEQADLLLLVYDLSQGEDPLKLAQEYFAEHIEPKRLMLIGNKCDLMETTSHIEDFNGFRHIMVSAKQETGVQALIEAITAHAGFQPEEDTFIARTRHLDAMKRTQLYLAEAREQLVVYNAGELVAESLRLAQNALGEITGDFSADDLLGKIFGSFCIGK</sequence>
<feature type="binding site" evidence="10">
    <location>
        <position position="250"/>
    </location>
    <ligand>
        <name>K(+)</name>
        <dbReference type="ChEBI" id="CHEBI:29103"/>
    </ligand>
</feature>
<dbReference type="Gene3D" id="3.30.1360.120">
    <property type="entry name" value="Probable tRNA modification gtpase trme, domain 1"/>
    <property type="match status" value="1"/>
</dbReference>
<dbReference type="InterPro" id="IPR018948">
    <property type="entry name" value="GTP-bd_TrmE_N"/>
</dbReference>
<dbReference type="SUPFAM" id="SSF52540">
    <property type="entry name" value="P-loop containing nucleoside triphosphate hydrolases"/>
    <property type="match status" value="1"/>
</dbReference>
<evidence type="ECO:0000256" key="3">
    <source>
        <dbReference type="ARBA" id="ARBA00022694"/>
    </source>
</evidence>
<comment type="similarity">
    <text evidence="1 10 11">Belongs to the TRAFAC class TrmE-Era-EngA-EngB-Septin-like GTPase superfamily. TrmE GTPase family.</text>
</comment>
<dbReference type="RefSeq" id="WP_114837422.1">
    <property type="nucleotide sequence ID" value="NZ_BJUJ01000047.1"/>
</dbReference>
<dbReference type="InterPro" id="IPR027417">
    <property type="entry name" value="P-loop_NTPase"/>
</dbReference>
<evidence type="ECO:0000256" key="5">
    <source>
        <dbReference type="ARBA" id="ARBA00022741"/>
    </source>
</evidence>
<feature type="binding site" evidence="10">
    <location>
        <position position="451"/>
    </location>
    <ligand>
        <name>(6S)-5-formyl-5,6,7,8-tetrahydrofolate</name>
        <dbReference type="ChEBI" id="CHEBI:57457"/>
    </ligand>
</feature>
<evidence type="ECO:0000256" key="1">
    <source>
        <dbReference type="ARBA" id="ARBA00011043"/>
    </source>
</evidence>
<dbReference type="EMBL" id="BJUJ01000047">
    <property type="protein sequence ID" value="GEK44554.1"/>
    <property type="molecule type" value="Genomic_DNA"/>
</dbReference>
<dbReference type="PROSITE" id="PS51709">
    <property type="entry name" value="G_TRME"/>
    <property type="match status" value="1"/>
</dbReference>
<dbReference type="Pfam" id="PF12631">
    <property type="entry name" value="MnmE_helical"/>
    <property type="match status" value="1"/>
</dbReference>
<comment type="subunit">
    <text evidence="10">Homodimer. Heterotetramer of two MnmE and two MnmG subunits.</text>
</comment>
<dbReference type="EMBL" id="QFQJ01000036">
    <property type="protein sequence ID" value="PZQ90273.1"/>
    <property type="molecule type" value="Genomic_DNA"/>
</dbReference>
<feature type="binding site" evidence="10">
    <location>
        <position position="226"/>
    </location>
    <ligand>
        <name>K(+)</name>
        <dbReference type="ChEBI" id="CHEBI:29103"/>
    </ligand>
</feature>
<feature type="binding site" evidence="10">
    <location>
        <begin position="270"/>
        <end position="273"/>
    </location>
    <ligand>
        <name>GTP</name>
        <dbReference type="ChEBI" id="CHEBI:37565"/>
    </ligand>
</feature>
<organism evidence="14 15">
    <name type="scientific">Acinetobacter johnsonii</name>
    <dbReference type="NCBI Taxonomy" id="40214"/>
    <lineage>
        <taxon>Bacteria</taxon>
        <taxon>Pseudomonadati</taxon>
        <taxon>Pseudomonadota</taxon>
        <taxon>Gammaproteobacteria</taxon>
        <taxon>Moraxellales</taxon>
        <taxon>Moraxellaceae</taxon>
        <taxon>Acinetobacter</taxon>
    </lineage>
</organism>
<feature type="binding site" evidence="10">
    <location>
        <position position="245"/>
    </location>
    <ligand>
        <name>K(+)</name>
        <dbReference type="ChEBI" id="CHEBI:29103"/>
    </ligand>
</feature>
<accession>A0A2W5TGH5</accession>
<dbReference type="GO" id="GO:0030488">
    <property type="term" value="P:tRNA methylation"/>
    <property type="evidence" value="ECO:0007669"/>
    <property type="project" value="TreeGrafter"/>
</dbReference>
<gene>
    <name evidence="10 13" type="primary">mnmE</name>
    <name evidence="10" type="synonym">trmE</name>
    <name evidence="13" type="ORF">AJO04nite_18120</name>
    <name evidence="14" type="ORF">DI542_08040</name>
</gene>
<keyword evidence="5 10" id="KW-0547">Nucleotide-binding</keyword>
<dbReference type="AlphaFoldDB" id="A0A2W5TGH5"/>
<feature type="binding site" evidence="10">
    <location>
        <begin position="245"/>
        <end position="251"/>
    </location>
    <ligand>
        <name>GTP</name>
        <dbReference type="ChEBI" id="CHEBI:37565"/>
    </ligand>
</feature>
<reference evidence="13 16" key="2">
    <citation type="submission" date="2019-07" db="EMBL/GenBank/DDBJ databases">
        <title>Whole genome shotgun sequence of Acinetobacter johnsonii NBRC 102197.</title>
        <authorList>
            <person name="Hosoyama A."/>
            <person name="Uohara A."/>
            <person name="Ohji S."/>
            <person name="Ichikawa N."/>
        </authorList>
    </citation>
    <scope>NUCLEOTIDE SEQUENCE [LARGE SCALE GENOMIC DNA]</scope>
    <source>
        <strain evidence="13 16">NBRC 102197</strain>
    </source>
</reference>
<protein>
    <recommendedName>
        <fullName evidence="10">tRNA modification GTPase MnmE</fullName>
        <ecNumber evidence="10">3.6.-.-</ecNumber>
    </recommendedName>
</protein>
<dbReference type="Gene3D" id="1.20.120.430">
    <property type="entry name" value="tRNA modification GTPase MnmE domain 2"/>
    <property type="match status" value="1"/>
</dbReference>
<feature type="domain" description="TrmE-type G" evidence="12">
    <location>
        <begin position="216"/>
        <end position="375"/>
    </location>
</feature>
<dbReference type="EC" id="3.6.-.-" evidence="10"/>
<feature type="binding site" evidence="10">
    <location>
        <position position="230"/>
    </location>
    <ligand>
        <name>Mg(2+)</name>
        <dbReference type="ChEBI" id="CHEBI:18420"/>
    </ligand>
</feature>
<dbReference type="InterPro" id="IPR006073">
    <property type="entry name" value="GTP-bd"/>
</dbReference>
<dbReference type="Proteomes" id="UP000321274">
    <property type="component" value="Unassembled WGS sequence"/>
</dbReference>
<comment type="subcellular location">
    <subcellularLocation>
        <location evidence="10">Cytoplasm</location>
    </subcellularLocation>
</comment>
<feature type="binding site" evidence="10">
    <location>
        <position position="120"/>
    </location>
    <ligand>
        <name>(6S)-5-formyl-5,6,7,8-tetrahydrofolate</name>
        <dbReference type="ChEBI" id="CHEBI:57457"/>
    </ligand>
</feature>
<feature type="binding site" evidence="10">
    <location>
        <position position="81"/>
    </location>
    <ligand>
        <name>(6S)-5-formyl-5,6,7,8-tetrahydrofolate</name>
        <dbReference type="ChEBI" id="CHEBI:57457"/>
    </ligand>
</feature>
<dbReference type="InterPro" id="IPR004520">
    <property type="entry name" value="GTPase_MnmE"/>
</dbReference>
<dbReference type="CDD" id="cd04164">
    <property type="entry name" value="trmE"/>
    <property type="match status" value="1"/>
</dbReference>
<name>A0A2W5TGH5_ACIJO</name>
<dbReference type="HAMAP" id="MF_00379">
    <property type="entry name" value="GTPase_MnmE"/>
    <property type="match status" value="1"/>
</dbReference>
<keyword evidence="7 10" id="KW-0460">Magnesium</keyword>
<evidence type="ECO:0000313" key="16">
    <source>
        <dbReference type="Proteomes" id="UP000321274"/>
    </source>
</evidence>
<evidence type="ECO:0000259" key="12">
    <source>
        <dbReference type="PROSITE" id="PS51709"/>
    </source>
</evidence>
<evidence type="ECO:0000256" key="4">
    <source>
        <dbReference type="ARBA" id="ARBA00022723"/>
    </source>
</evidence>
<keyword evidence="8 10" id="KW-0630">Potassium</keyword>
<evidence type="ECO:0000256" key="9">
    <source>
        <dbReference type="ARBA" id="ARBA00023134"/>
    </source>
</evidence>
<comment type="cofactor">
    <cofactor evidence="10">
        <name>K(+)</name>
        <dbReference type="ChEBI" id="CHEBI:29103"/>
    </cofactor>
    <text evidence="10">Binds 1 potassium ion per subunit.</text>
</comment>
<evidence type="ECO:0000256" key="11">
    <source>
        <dbReference type="RuleBase" id="RU003313"/>
    </source>
</evidence>
<evidence type="ECO:0000313" key="14">
    <source>
        <dbReference type="EMBL" id="PZQ90273.1"/>
    </source>
</evidence>
<dbReference type="Pfam" id="PF10396">
    <property type="entry name" value="TrmE_N"/>
    <property type="match status" value="1"/>
</dbReference>
<dbReference type="InterPro" id="IPR025867">
    <property type="entry name" value="MnmE_helical"/>
</dbReference>
<dbReference type="NCBIfam" id="NF003661">
    <property type="entry name" value="PRK05291.1-3"/>
    <property type="match status" value="1"/>
</dbReference>
<dbReference type="InterPro" id="IPR031168">
    <property type="entry name" value="G_TrmE"/>
</dbReference>
<dbReference type="InterPro" id="IPR005225">
    <property type="entry name" value="Small_GTP-bd"/>
</dbReference>
<comment type="function">
    <text evidence="10">Exhibits a very high intrinsic GTPase hydrolysis rate. Involved in the addition of a carboxymethylaminomethyl (cmnm) group at the wobble position (U34) of certain tRNAs, forming tRNA-cmnm(5)s(2)U34.</text>
</comment>
<dbReference type="PRINTS" id="PR00326">
    <property type="entry name" value="GTP1OBG"/>
</dbReference>
<evidence type="ECO:0000313" key="13">
    <source>
        <dbReference type="EMBL" id="GEK44554.1"/>
    </source>
</evidence>
<dbReference type="Gene3D" id="3.40.50.300">
    <property type="entry name" value="P-loop containing nucleotide triphosphate hydrolases"/>
    <property type="match status" value="1"/>
</dbReference>
<dbReference type="GO" id="GO:0005525">
    <property type="term" value="F:GTP binding"/>
    <property type="evidence" value="ECO:0007669"/>
    <property type="project" value="UniProtKB-UniRule"/>
</dbReference>
<dbReference type="Pfam" id="PF01926">
    <property type="entry name" value="MMR_HSR1"/>
    <property type="match status" value="1"/>
</dbReference>
<dbReference type="Proteomes" id="UP000249282">
    <property type="component" value="Unassembled WGS sequence"/>
</dbReference>
<dbReference type="InterPro" id="IPR027266">
    <property type="entry name" value="TrmE/GcvT-like"/>
</dbReference>
<evidence type="ECO:0000313" key="15">
    <source>
        <dbReference type="Proteomes" id="UP000249282"/>
    </source>
</evidence>
<evidence type="ECO:0000256" key="7">
    <source>
        <dbReference type="ARBA" id="ARBA00022842"/>
    </source>
</evidence>
<evidence type="ECO:0000256" key="2">
    <source>
        <dbReference type="ARBA" id="ARBA00022490"/>
    </source>
</evidence>
<dbReference type="InterPro" id="IPR027368">
    <property type="entry name" value="MnmE_dom2"/>
</dbReference>
<dbReference type="GO" id="GO:0002098">
    <property type="term" value="P:tRNA wobble uridine modification"/>
    <property type="evidence" value="ECO:0007669"/>
    <property type="project" value="TreeGrafter"/>
</dbReference>
<feature type="binding site" evidence="10">
    <location>
        <position position="247"/>
    </location>
    <ligand>
        <name>K(+)</name>
        <dbReference type="ChEBI" id="CHEBI:29103"/>
    </ligand>
</feature>
<dbReference type="GO" id="GO:0003924">
    <property type="term" value="F:GTPase activity"/>
    <property type="evidence" value="ECO:0007669"/>
    <property type="project" value="UniProtKB-UniRule"/>
</dbReference>
<proteinExistence type="inferred from homology"/>
<dbReference type="GO" id="GO:0046872">
    <property type="term" value="F:metal ion binding"/>
    <property type="evidence" value="ECO:0007669"/>
    <property type="project" value="UniProtKB-KW"/>
</dbReference>
<dbReference type="GO" id="GO:0005829">
    <property type="term" value="C:cytosol"/>
    <property type="evidence" value="ECO:0007669"/>
    <property type="project" value="TreeGrafter"/>
</dbReference>
<dbReference type="PANTHER" id="PTHR42714:SF2">
    <property type="entry name" value="TRNA MODIFICATION GTPASE GTPBP3, MITOCHONDRIAL"/>
    <property type="match status" value="1"/>
</dbReference>
<dbReference type="NCBIfam" id="TIGR00231">
    <property type="entry name" value="small_GTP"/>
    <property type="match status" value="1"/>
</dbReference>
<dbReference type="SUPFAM" id="SSF116878">
    <property type="entry name" value="TrmE connector domain"/>
    <property type="match status" value="1"/>
</dbReference>
<comment type="caution">
    <text evidence="14">The sequence shown here is derived from an EMBL/GenBank/DDBJ whole genome shotgun (WGS) entry which is preliminary data.</text>
</comment>
<feature type="binding site" evidence="10">
    <location>
        <position position="23"/>
    </location>
    <ligand>
        <name>(6S)-5-formyl-5,6,7,8-tetrahydrofolate</name>
        <dbReference type="ChEBI" id="CHEBI:57457"/>
    </ligand>
</feature>
<keyword evidence="3 10" id="KW-0819">tRNA processing</keyword>
<comment type="caution">
    <text evidence="10">Lacks conserved residue(s) required for the propagation of feature annotation.</text>
</comment>
<evidence type="ECO:0000256" key="8">
    <source>
        <dbReference type="ARBA" id="ARBA00022958"/>
    </source>
</evidence>
<dbReference type="CDD" id="cd14858">
    <property type="entry name" value="TrmE_N"/>
    <property type="match status" value="1"/>
</dbReference>
<keyword evidence="4 10" id="KW-0479">Metal-binding</keyword>
<dbReference type="NCBIfam" id="TIGR00450">
    <property type="entry name" value="mnmE_trmE_thdF"/>
    <property type="match status" value="1"/>
</dbReference>
<feature type="binding site" evidence="10">
    <location>
        <position position="251"/>
    </location>
    <ligand>
        <name>Mg(2+)</name>
        <dbReference type="ChEBI" id="CHEBI:18420"/>
    </ligand>
</feature>
<keyword evidence="9 10" id="KW-0342">GTP-binding</keyword>
<keyword evidence="6 10" id="KW-0378">Hydrolase</keyword>
<evidence type="ECO:0000256" key="6">
    <source>
        <dbReference type="ARBA" id="ARBA00022801"/>
    </source>
</evidence>